<dbReference type="InParanoid" id="A0A200Q624"/>
<proteinExistence type="inferred from homology"/>
<evidence type="ECO:0000259" key="5">
    <source>
        <dbReference type="PROSITE" id="PS51471"/>
    </source>
</evidence>
<dbReference type="InterPro" id="IPR044861">
    <property type="entry name" value="IPNS-like_FE2OG_OXY"/>
</dbReference>
<comment type="similarity">
    <text evidence="1">Belongs to the iron/ascorbate-dependent oxidoreductase family.</text>
</comment>
<dbReference type="AlphaFoldDB" id="A0A200Q624"/>
<gene>
    <name evidence="6" type="ORF">BVC80_311g4</name>
</gene>
<evidence type="ECO:0000256" key="4">
    <source>
        <dbReference type="SAM" id="MobiDB-lite"/>
    </source>
</evidence>
<feature type="region of interest" description="Disordered" evidence="4">
    <location>
        <begin position="22"/>
        <end position="48"/>
    </location>
</feature>
<feature type="domain" description="Fe2OG dioxygenase" evidence="5">
    <location>
        <begin position="566"/>
        <end position="666"/>
    </location>
</feature>
<feature type="compositionally biased region" description="Basic and acidic residues" evidence="4">
    <location>
        <begin position="22"/>
        <end position="40"/>
    </location>
</feature>
<dbReference type="InterPro" id="IPR027443">
    <property type="entry name" value="IPNS-like_sf"/>
</dbReference>
<dbReference type="PRINTS" id="PR00682">
    <property type="entry name" value="IPNSYNTHASE"/>
</dbReference>
<dbReference type="OMA" id="PPALYIC"/>
<sequence length="715" mass="82268">MEGSHLPTEEQQRLVKRVQELAINKKEPPSRYIRKPDNEQKQGPADDPLSYSIPIINLSRLLSSFIREKEEEMEKLRSALSSWGLFQAIGHGIPKNLLDDVNNATKQFFDLPMEEKQRYSRGDGAIIDSQGYGCDKIVSDDQVLDWSDRLYLLVDPQEQRMLQLWPEPPNHFRHCIFQYSAKSKLVAELILKAMAESLGLEENYFLNQIGEQVLTYARFNYYPPCSRPDLVYGIKAHTDGGLITVLLQDNEVEGLQVLKDDRWINFPIIQDSLLVNVADQMEIMSNGLFKSPLHRVVTNVERERISLALFYSLEFDKEVEPAAGLIDERKPKMFRKVKVKDYLEVFFPSYLQGKRAIDWAKETSSLEKRVQELAMNGKEPPSRYIRKADNEEQKQGTADDSLSSSIPIINLSRLSSSSISEKEEEMEKLRSALSSWGFFQAIGHGIPKNLLDDVNNATKQFFDLPMEEKQRYSRGDGTIIDSQGYGCDKIVSDDQVLDWSDRLYLLVDPQEQRMLQLWPEPPNHFRRVLHEYSAKSKLVAELILKAMAESLGLEENYFLNQIGEQVLTYARFNYYPPCSRPDLVYGIKAHTDGGLITVLLQDNEVEGLQVLKDDRWINVPIIQDSLLVNVADQMEIMSNGLFKSPLHRVVTNAERERISLVMFYSLEFDKEIEPAAGLINESKPQMFRKVKVKDYLEVFFPSYLQGKRALDWAKV</sequence>
<reference evidence="6 7" key="1">
    <citation type="journal article" date="2017" name="Mol. Plant">
        <title>The Genome of Medicinal Plant Macleaya cordata Provides New Insights into Benzylisoquinoline Alkaloids Metabolism.</title>
        <authorList>
            <person name="Liu X."/>
            <person name="Liu Y."/>
            <person name="Huang P."/>
            <person name="Ma Y."/>
            <person name="Qing Z."/>
            <person name="Tang Q."/>
            <person name="Cao H."/>
            <person name="Cheng P."/>
            <person name="Zheng Y."/>
            <person name="Yuan Z."/>
            <person name="Zhou Y."/>
            <person name="Liu J."/>
            <person name="Tang Z."/>
            <person name="Zhuo Y."/>
            <person name="Zhang Y."/>
            <person name="Yu L."/>
            <person name="Huang J."/>
            <person name="Yang P."/>
            <person name="Peng Q."/>
            <person name="Zhang J."/>
            <person name="Jiang W."/>
            <person name="Zhang Z."/>
            <person name="Lin K."/>
            <person name="Ro D.K."/>
            <person name="Chen X."/>
            <person name="Xiong X."/>
            <person name="Shang Y."/>
            <person name="Huang S."/>
            <person name="Zeng J."/>
        </authorList>
    </citation>
    <scope>NUCLEOTIDE SEQUENCE [LARGE SCALE GENOMIC DNA]</scope>
    <source>
        <strain evidence="7">cv. BLH2017</strain>
        <tissue evidence="6">Root</tissue>
    </source>
</reference>
<dbReference type="FunFam" id="2.60.120.330:FF:000018">
    <property type="entry name" value="2-oxoglutarate (2OG) and Fe(II)-dependent oxygenase superfamily protein"/>
    <property type="match status" value="2"/>
</dbReference>
<accession>A0A200Q624</accession>
<dbReference type="Proteomes" id="UP000195402">
    <property type="component" value="Unassembled WGS sequence"/>
</dbReference>
<dbReference type="EMBL" id="MVGT01002985">
    <property type="protein sequence ID" value="OVA05857.1"/>
    <property type="molecule type" value="Genomic_DNA"/>
</dbReference>
<evidence type="ECO:0000256" key="2">
    <source>
        <dbReference type="ARBA" id="ARBA00022723"/>
    </source>
</evidence>
<dbReference type="Pfam" id="PF03171">
    <property type="entry name" value="2OG-FeII_Oxy"/>
    <property type="match status" value="2"/>
</dbReference>
<dbReference type="Pfam" id="PF14226">
    <property type="entry name" value="DIOX_N"/>
    <property type="match status" value="2"/>
</dbReference>
<evidence type="ECO:0000313" key="7">
    <source>
        <dbReference type="Proteomes" id="UP000195402"/>
    </source>
</evidence>
<dbReference type="InterPro" id="IPR005123">
    <property type="entry name" value="Oxoglu/Fe-dep_dioxygenase_dom"/>
</dbReference>
<dbReference type="Gene3D" id="2.60.120.330">
    <property type="entry name" value="B-lactam Antibiotic, Isopenicillin N Synthase, Chain"/>
    <property type="match status" value="2"/>
</dbReference>
<dbReference type="SUPFAM" id="SSF51197">
    <property type="entry name" value="Clavaminate synthase-like"/>
    <property type="match status" value="2"/>
</dbReference>
<protein>
    <submittedName>
        <fullName evidence="6">Isopenicillin N synthase</fullName>
    </submittedName>
</protein>
<evidence type="ECO:0000313" key="6">
    <source>
        <dbReference type="EMBL" id="OVA05857.1"/>
    </source>
</evidence>
<feature type="region of interest" description="Disordered" evidence="4">
    <location>
        <begin position="377"/>
        <end position="402"/>
    </location>
</feature>
<keyword evidence="3" id="KW-0408">Iron</keyword>
<evidence type="ECO:0000256" key="3">
    <source>
        <dbReference type="ARBA" id="ARBA00023004"/>
    </source>
</evidence>
<name>A0A200Q624_MACCD</name>
<keyword evidence="2" id="KW-0479">Metal-binding</keyword>
<feature type="domain" description="Fe2OG dioxygenase" evidence="5">
    <location>
        <begin position="213"/>
        <end position="313"/>
    </location>
</feature>
<dbReference type="PROSITE" id="PS51471">
    <property type="entry name" value="FE2OG_OXY"/>
    <property type="match status" value="2"/>
</dbReference>
<organism evidence="6 7">
    <name type="scientific">Macleaya cordata</name>
    <name type="common">Five-seeded plume-poppy</name>
    <name type="synonym">Bocconia cordata</name>
    <dbReference type="NCBI Taxonomy" id="56857"/>
    <lineage>
        <taxon>Eukaryota</taxon>
        <taxon>Viridiplantae</taxon>
        <taxon>Streptophyta</taxon>
        <taxon>Embryophyta</taxon>
        <taxon>Tracheophyta</taxon>
        <taxon>Spermatophyta</taxon>
        <taxon>Magnoliopsida</taxon>
        <taxon>Ranunculales</taxon>
        <taxon>Papaveraceae</taxon>
        <taxon>Papaveroideae</taxon>
        <taxon>Macleaya</taxon>
    </lineage>
</organism>
<comment type="caution">
    <text evidence="6">The sequence shown here is derived from an EMBL/GenBank/DDBJ whole genome shotgun (WGS) entry which is preliminary data.</text>
</comment>
<dbReference type="InterPro" id="IPR026992">
    <property type="entry name" value="DIOX_N"/>
</dbReference>
<dbReference type="PANTHER" id="PTHR47991">
    <property type="entry name" value="OXOGLUTARATE/IRON-DEPENDENT DIOXYGENASE"/>
    <property type="match status" value="1"/>
</dbReference>
<evidence type="ECO:0000256" key="1">
    <source>
        <dbReference type="ARBA" id="ARBA00008056"/>
    </source>
</evidence>
<dbReference type="InterPro" id="IPR050295">
    <property type="entry name" value="Plant_2OG-oxidoreductases"/>
</dbReference>
<dbReference type="GO" id="GO:0046872">
    <property type="term" value="F:metal ion binding"/>
    <property type="evidence" value="ECO:0007669"/>
    <property type="project" value="UniProtKB-KW"/>
</dbReference>
<keyword evidence="7" id="KW-1185">Reference proteome</keyword>
<dbReference type="OrthoDB" id="288590at2759"/>